<sequence>MIDHEAIRLLVGYVEDCLRGGNTIEEVGLHPATAGDRGLKLLVMLSVVFPSHFHYADVLEQLMGLLRLEDENIACMNNFQDLMDTLAPICKELAQTGTPKQS</sequence>
<name>A0ABQ9IVF8_9CUCU</name>
<evidence type="ECO:0000313" key="1">
    <source>
        <dbReference type="EMBL" id="KAJ8966751.1"/>
    </source>
</evidence>
<evidence type="ECO:0000313" key="2">
    <source>
        <dbReference type="Proteomes" id="UP001162164"/>
    </source>
</evidence>
<organism evidence="1 2">
    <name type="scientific">Molorchus minor</name>
    <dbReference type="NCBI Taxonomy" id="1323400"/>
    <lineage>
        <taxon>Eukaryota</taxon>
        <taxon>Metazoa</taxon>
        <taxon>Ecdysozoa</taxon>
        <taxon>Arthropoda</taxon>
        <taxon>Hexapoda</taxon>
        <taxon>Insecta</taxon>
        <taxon>Pterygota</taxon>
        <taxon>Neoptera</taxon>
        <taxon>Endopterygota</taxon>
        <taxon>Coleoptera</taxon>
        <taxon>Polyphaga</taxon>
        <taxon>Cucujiformia</taxon>
        <taxon>Chrysomeloidea</taxon>
        <taxon>Cerambycidae</taxon>
        <taxon>Lamiinae</taxon>
        <taxon>Monochamini</taxon>
        <taxon>Molorchus</taxon>
    </lineage>
</organism>
<reference evidence="1" key="1">
    <citation type="journal article" date="2023" name="Insect Mol. Biol.">
        <title>Genome sequencing provides insights into the evolution of gene families encoding plant cell wall-degrading enzymes in longhorned beetles.</title>
        <authorList>
            <person name="Shin N.R."/>
            <person name="Okamura Y."/>
            <person name="Kirsch R."/>
            <person name="Pauchet Y."/>
        </authorList>
    </citation>
    <scope>NUCLEOTIDE SEQUENCE</scope>
    <source>
        <strain evidence="1">MMC_N1</strain>
    </source>
</reference>
<proteinExistence type="predicted"/>
<accession>A0ABQ9IVF8</accession>
<dbReference type="Proteomes" id="UP001162164">
    <property type="component" value="Unassembled WGS sequence"/>
</dbReference>
<protein>
    <submittedName>
        <fullName evidence="1">Uncharacterized protein</fullName>
    </submittedName>
</protein>
<dbReference type="EMBL" id="JAPWTJ010002298">
    <property type="protein sequence ID" value="KAJ8966751.1"/>
    <property type="molecule type" value="Genomic_DNA"/>
</dbReference>
<comment type="caution">
    <text evidence="1">The sequence shown here is derived from an EMBL/GenBank/DDBJ whole genome shotgun (WGS) entry which is preliminary data.</text>
</comment>
<gene>
    <name evidence="1" type="ORF">NQ317_011165</name>
</gene>
<keyword evidence="2" id="KW-1185">Reference proteome</keyword>